<keyword evidence="3 11" id="KW-0378">Hydrolase</keyword>
<dbReference type="GO" id="GO:0009002">
    <property type="term" value="F:serine-type D-Ala-D-Ala carboxypeptidase activity"/>
    <property type="evidence" value="ECO:0007669"/>
    <property type="project" value="UniProtKB-EC"/>
</dbReference>
<keyword evidence="6" id="KW-0961">Cell wall biogenesis/degradation</keyword>
<keyword evidence="11" id="KW-0121">Carboxypeptidase</keyword>
<dbReference type="InterPro" id="IPR018044">
    <property type="entry name" value="Peptidase_S11"/>
</dbReference>
<dbReference type="InterPro" id="IPR012338">
    <property type="entry name" value="Beta-lactam/transpept-like"/>
</dbReference>
<evidence type="ECO:0000256" key="5">
    <source>
        <dbReference type="ARBA" id="ARBA00022984"/>
    </source>
</evidence>
<proteinExistence type="inferred from homology"/>
<gene>
    <name evidence="11" type="ORF">COMA1_11452</name>
</gene>
<accession>A0A0S4LDJ8</accession>
<dbReference type="STRING" id="1742972.COMA1_11452"/>
<feature type="active site" evidence="7">
    <location>
        <position position="151"/>
    </location>
</feature>
<evidence type="ECO:0000256" key="7">
    <source>
        <dbReference type="PIRSR" id="PIRSR618044-1"/>
    </source>
</evidence>
<sequence>MRKDHIWPPHHPWNNTGDFYRVTLLIAFSFLWNAFSPLPAQARIQHSTQDTGRSINYAPHVLHWKRIPAHSILLKELRSGRVLFEHDTEKRLSPASLTKIMSALVILERARLDELATVSKNAARAPKTHLRIKVGEVFRLGDLLKAMMMVSANDACLAAVEHVGGDEEQFVTLMNAKAAVLGLADTHFSNGCGFDNPNHYSTAEDLAKLSEVAMQNATFRNLVKAEREIITPVSGYRAYVLHNTNRLLGRIPGVEGVKTGFTSKAGRCLIAKVSQNGSDLLLVILNSNRRWNTARSLIDYGFRMTEPIHSQKAGVM</sequence>
<dbReference type="PRINTS" id="PR00725">
    <property type="entry name" value="DADACBPTASE1"/>
</dbReference>
<feature type="domain" description="Peptidase S11 D-alanyl-D-alanine carboxypeptidase A N-terminal" evidence="10">
    <location>
        <begin position="66"/>
        <end position="287"/>
    </location>
</feature>
<keyword evidence="5" id="KW-0573">Peptidoglycan synthesis</keyword>
<dbReference type="GO" id="GO:0008360">
    <property type="term" value="P:regulation of cell shape"/>
    <property type="evidence" value="ECO:0007669"/>
    <property type="project" value="UniProtKB-KW"/>
</dbReference>
<evidence type="ECO:0000256" key="3">
    <source>
        <dbReference type="ARBA" id="ARBA00022801"/>
    </source>
</evidence>
<evidence type="ECO:0000256" key="8">
    <source>
        <dbReference type="PIRSR" id="PIRSR618044-2"/>
    </source>
</evidence>
<name>A0A0S4LDJ8_9BACT</name>
<dbReference type="GO" id="GO:0006508">
    <property type="term" value="P:proteolysis"/>
    <property type="evidence" value="ECO:0007669"/>
    <property type="project" value="InterPro"/>
</dbReference>
<comment type="similarity">
    <text evidence="1 9">Belongs to the peptidase S11 family.</text>
</comment>
<evidence type="ECO:0000256" key="1">
    <source>
        <dbReference type="ARBA" id="ARBA00007164"/>
    </source>
</evidence>
<keyword evidence="12" id="KW-1185">Reference proteome</keyword>
<dbReference type="PANTHER" id="PTHR21581:SF6">
    <property type="entry name" value="TRAFFICKING PROTEIN PARTICLE COMPLEX SUBUNIT 12"/>
    <property type="match status" value="1"/>
</dbReference>
<keyword evidence="4" id="KW-0133">Cell shape</keyword>
<feature type="active site" description="Proton acceptor" evidence="7">
    <location>
        <position position="99"/>
    </location>
</feature>
<evidence type="ECO:0000313" key="11">
    <source>
        <dbReference type="EMBL" id="CUS33979.1"/>
    </source>
</evidence>
<dbReference type="Proteomes" id="UP000199032">
    <property type="component" value="Unassembled WGS sequence"/>
</dbReference>
<keyword evidence="2" id="KW-0732">Signal</keyword>
<dbReference type="GO" id="GO:0071555">
    <property type="term" value="P:cell wall organization"/>
    <property type="evidence" value="ECO:0007669"/>
    <property type="project" value="UniProtKB-KW"/>
</dbReference>
<dbReference type="Pfam" id="PF00768">
    <property type="entry name" value="Peptidase_S11"/>
    <property type="match status" value="1"/>
</dbReference>
<feature type="binding site" evidence="8">
    <location>
        <position position="258"/>
    </location>
    <ligand>
        <name>substrate</name>
    </ligand>
</feature>
<evidence type="ECO:0000256" key="2">
    <source>
        <dbReference type="ARBA" id="ARBA00022729"/>
    </source>
</evidence>
<organism evidence="11 12">
    <name type="scientific">Candidatus Nitrospira nitrosa</name>
    <dbReference type="NCBI Taxonomy" id="1742972"/>
    <lineage>
        <taxon>Bacteria</taxon>
        <taxon>Pseudomonadati</taxon>
        <taxon>Nitrospirota</taxon>
        <taxon>Nitrospiria</taxon>
        <taxon>Nitrospirales</taxon>
        <taxon>Nitrospiraceae</taxon>
        <taxon>Nitrospira</taxon>
    </lineage>
</organism>
<evidence type="ECO:0000256" key="9">
    <source>
        <dbReference type="RuleBase" id="RU004016"/>
    </source>
</evidence>
<keyword evidence="11" id="KW-0645">Protease</keyword>
<evidence type="ECO:0000256" key="4">
    <source>
        <dbReference type="ARBA" id="ARBA00022960"/>
    </source>
</evidence>
<reference evidence="11 12" key="1">
    <citation type="submission" date="2015-10" db="EMBL/GenBank/DDBJ databases">
        <authorList>
            <person name="Gilbert D.G."/>
        </authorList>
    </citation>
    <scope>NUCLEOTIDE SEQUENCE [LARGE SCALE GENOMIC DNA]</scope>
    <source>
        <strain evidence="11">COMA1</strain>
    </source>
</reference>
<dbReference type="RefSeq" id="WP_176697899.1">
    <property type="nucleotide sequence ID" value="NZ_CZQA01000001.1"/>
</dbReference>
<dbReference type="AlphaFoldDB" id="A0A0S4LDJ8"/>
<evidence type="ECO:0000256" key="6">
    <source>
        <dbReference type="ARBA" id="ARBA00023316"/>
    </source>
</evidence>
<dbReference type="PANTHER" id="PTHR21581">
    <property type="entry name" value="D-ALANYL-D-ALANINE CARBOXYPEPTIDASE"/>
    <property type="match status" value="1"/>
</dbReference>
<dbReference type="EMBL" id="CZQA01000001">
    <property type="protein sequence ID" value="CUS33979.1"/>
    <property type="molecule type" value="Genomic_DNA"/>
</dbReference>
<dbReference type="InterPro" id="IPR001967">
    <property type="entry name" value="Peptidase_S11_N"/>
</dbReference>
<dbReference type="EC" id="3.4.16.4" evidence="11"/>
<dbReference type="Gene3D" id="3.40.710.10">
    <property type="entry name" value="DD-peptidase/beta-lactamase superfamily"/>
    <property type="match status" value="1"/>
</dbReference>
<dbReference type="GO" id="GO:0009252">
    <property type="term" value="P:peptidoglycan biosynthetic process"/>
    <property type="evidence" value="ECO:0007669"/>
    <property type="project" value="UniProtKB-KW"/>
</dbReference>
<protein>
    <submittedName>
        <fullName evidence="11">Putative D-alanyl-D-alanine carboxypeptidase</fullName>
        <ecNumber evidence="11">3.4.16.4</ecNumber>
    </submittedName>
</protein>
<evidence type="ECO:0000313" key="12">
    <source>
        <dbReference type="Proteomes" id="UP000199032"/>
    </source>
</evidence>
<dbReference type="SUPFAM" id="SSF56601">
    <property type="entry name" value="beta-lactamase/transpeptidase-like"/>
    <property type="match status" value="1"/>
</dbReference>
<evidence type="ECO:0000259" key="10">
    <source>
        <dbReference type="Pfam" id="PF00768"/>
    </source>
</evidence>
<feature type="active site" description="Acyl-ester intermediate" evidence="7">
    <location>
        <position position="96"/>
    </location>
</feature>